<comment type="caution">
    <text evidence="1">The sequence shown here is derived from an EMBL/GenBank/DDBJ whole genome shotgun (WGS) entry which is preliminary data.</text>
</comment>
<keyword evidence="2" id="KW-1185">Reference proteome</keyword>
<sequence>MQVKFQTSNNWDTDLADLFLDHLHKKIETKLNDLKNLDGRIQEINIENDNEQNAKINTENNSEHSEQINAENNVEQNEPPASLEHNSNAENPLMESSDIQNNAAGDNISNVEHIMENTDIEQSPSLMLTYTQKDSNNTYYQPENIIKDVPEPTNKENNKNYSNQIIPSPFKRVLFWADEVPETNCSLLSLVSSINLQNLPTYKPRTVKPTVAAPTNVTVPAPGEGVALYRVTTSNGDTCILLKTDALVEVKFKVHGVEETGDAYVPEKTIVDGNCQYSDSASMRISWSEYVLFWEFAKTPGGDTWYVSNIELTVGTSLPAYHTIRAHGSHFKLVHNNHKMLFPTPVGKSYSCDESVVHLEAKDKEAKDQGLSGSLLLRAFQLQPFMYKGADFSQSFECNAQLRFRDETAPLAVGSTLAIAVLMTVTGYGIYRYFKIKKVQYNTME</sequence>
<evidence type="ECO:0000313" key="1">
    <source>
        <dbReference type="EMBL" id="KAI4471417.1"/>
    </source>
</evidence>
<dbReference type="EMBL" id="CM043015">
    <property type="protein sequence ID" value="KAI4471417.1"/>
    <property type="molecule type" value="Genomic_DNA"/>
</dbReference>
<evidence type="ECO:0000313" key="2">
    <source>
        <dbReference type="Proteomes" id="UP001056778"/>
    </source>
</evidence>
<name>A0ACB9TXD8_HOLOL</name>
<organism evidence="1 2">
    <name type="scientific">Holotrichia oblita</name>
    <name type="common">Chafer beetle</name>
    <dbReference type="NCBI Taxonomy" id="644536"/>
    <lineage>
        <taxon>Eukaryota</taxon>
        <taxon>Metazoa</taxon>
        <taxon>Ecdysozoa</taxon>
        <taxon>Arthropoda</taxon>
        <taxon>Hexapoda</taxon>
        <taxon>Insecta</taxon>
        <taxon>Pterygota</taxon>
        <taxon>Neoptera</taxon>
        <taxon>Endopterygota</taxon>
        <taxon>Coleoptera</taxon>
        <taxon>Polyphaga</taxon>
        <taxon>Scarabaeiformia</taxon>
        <taxon>Scarabaeidae</taxon>
        <taxon>Melolonthinae</taxon>
        <taxon>Holotrichia</taxon>
    </lineage>
</organism>
<proteinExistence type="predicted"/>
<accession>A0ACB9TXD8</accession>
<reference evidence="1" key="1">
    <citation type="submission" date="2022-04" db="EMBL/GenBank/DDBJ databases">
        <title>Chromosome-scale genome assembly of Holotrichia oblita Faldermann.</title>
        <authorList>
            <person name="Rongchong L."/>
        </authorList>
    </citation>
    <scope>NUCLEOTIDE SEQUENCE</scope>
    <source>
        <strain evidence="1">81SQS9</strain>
    </source>
</reference>
<protein>
    <submittedName>
        <fullName evidence="1">Lysosome-associated membrane glycoprotein</fullName>
    </submittedName>
</protein>
<dbReference type="Proteomes" id="UP001056778">
    <property type="component" value="Chromosome 1"/>
</dbReference>
<gene>
    <name evidence="1" type="ORF">MML48_1g05756</name>
</gene>